<keyword evidence="2" id="KW-1185">Reference proteome</keyword>
<gene>
    <name evidence="1" type="ORF">BDM02DRAFT_3108016</name>
</gene>
<evidence type="ECO:0000313" key="1">
    <source>
        <dbReference type="EMBL" id="KAF9653391.1"/>
    </source>
</evidence>
<dbReference type="Proteomes" id="UP000886501">
    <property type="component" value="Unassembled WGS sequence"/>
</dbReference>
<reference evidence="1" key="1">
    <citation type="submission" date="2019-10" db="EMBL/GenBank/DDBJ databases">
        <authorList>
            <consortium name="DOE Joint Genome Institute"/>
            <person name="Kuo A."/>
            <person name="Miyauchi S."/>
            <person name="Kiss E."/>
            <person name="Drula E."/>
            <person name="Kohler A."/>
            <person name="Sanchez-Garcia M."/>
            <person name="Andreopoulos B."/>
            <person name="Barry K.W."/>
            <person name="Bonito G."/>
            <person name="Buee M."/>
            <person name="Carver A."/>
            <person name="Chen C."/>
            <person name="Cichocki N."/>
            <person name="Clum A."/>
            <person name="Culley D."/>
            <person name="Crous P.W."/>
            <person name="Fauchery L."/>
            <person name="Girlanda M."/>
            <person name="Hayes R."/>
            <person name="Keri Z."/>
            <person name="Labutti K."/>
            <person name="Lipzen A."/>
            <person name="Lombard V."/>
            <person name="Magnuson J."/>
            <person name="Maillard F."/>
            <person name="Morin E."/>
            <person name="Murat C."/>
            <person name="Nolan M."/>
            <person name="Ohm R."/>
            <person name="Pangilinan J."/>
            <person name="Pereira M."/>
            <person name="Perotto S."/>
            <person name="Peter M."/>
            <person name="Riley R."/>
            <person name="Sitrit Y."/>
            <person name="Stielow B."/>
            <person name="Szollosi G."/>
            <person name="Zifcakova L."/>
            <person name="Stursova M."/>
            <person name="Spatafora J.W."/>
            <person name="Tedersoo L."/>
            <person name="Vaario L.-M."/>
            <person name="Yamada A."/>
            <person name="Yan M."/>
            <person name="Wang P."/>
            <person name="Xu J."/>
            <person name="Bruns T."/>
            <person name="Baldrian P."/>
            <person name="Vilgalys R."/>
            <person name="Henrissat B."/>
            <person name="Grigoriev I.V."/>
            <person name="Hibbett D."/>
            <person name="Nagy L.G."/>
            <person name="Martin F.M."/>
        </authorList>
    </citation>
    <scope>NUCLEOTIDE SEQUENCE</scope>
    <source>
        <strain evidence="1">P2</strain>
    </source>
</reference>
<dbReference type="EMBL" id="MU117964">
    <property type="protein sequence ID" value="KAF9653391.1"/>
    <property type="molecule type" value="Genomic_DNA"/>
</dbReference>
<name>A0ACB6ZUQ3_THEGA</name>
<sequence length="160" mass="18249">MILVSPPHRWDRGAHRSVGPTLRVDSYPVYALTNILRTCMAWFTLERTQSRLDALALDLFNPIHGTKRVPVLSLPIRTERTQDRPFSPSNPRNIRSLRICIPSSAWSKPADTDSNKRFNTKFQDTETGKPLLGFTYTTELSQRMHREKGPTQCAKSAARN</sequence>
<protein>
    <submittedName>
        <fullName evidence="1">Uncharacterized protein</fullName>
    </submittedName>
</protein>
<organism evidence="1 2">
    <name type="scientific">Thelephora ganbajun</name>
    <name type="common">Ganba fungus</name>
    <dbReference type="NCBI Taxonomy" id="370292"/>
    <lineage>
        <taxon>Eukaryota</taxon>
        <taxon>Fungi</taxon>
        <taxon>Dikarya</taxon>
        <taxon>Basidiomycota</taxon>
        <taxon>Agaricomycotina</taxon>
        <taxon>Agaricomycetes</taxon>
        <taxon>Thelephorales</taxon>
        <taxon>Thelephoraceae</taxon>
        <taxon>Thelephora</taxon>
    </lineage>
</organism>
<proteinExistence type="predicted"/>
<comment type="caution">
    <text evidence="1">The sequence shown here is derived from an EMBL/GenBank/DDBJ whole genome shotgun (WGS) entry which is preliminary data.</text>
</comment>
<evidence type="ECO:0000313" key="2">
    <source>
        <dbReference type="Proteomes" id="UP000886501"/>
    </source>
</evidence>
<accession>A0ACB6ZUQ3</accession>
<reference evidence="1" key="2">
    <citation type="journal article" date="2020" name="Nat. Commun.">
        <title>Large-scale genome sequencing of mycorrhizal fungi provides insights into the early evolution of symbiotic traits.</title>
        <authorList>
            <person name="Miyauchi S."/>
            <person name="Kiss E."/>
            <person name="Kuo A."/>
            <person name="Drula E."/>
            <person name="Kohler A."/>
            <person name="Sanchez-Garcia M."/>
            <person name="Morin E."/>
            <person name="Andreopoulos B."/>
            <person name="Barry K.W."/>
            <person name="Bonito G."/>
            <person name="Buee M."/>
            <person name="Carver A."/>
            <person name="Chen C."/>
            <person name="Cichocki N."/>
            <person name="Clum A."/>
            <person name="Culley D."/>
            <person name="Crous P.W."/>
            <person name="Fauchery L."/>
            <person name="Girlanda M."/>
            <person name="Hayes R.D."/>
            <person name="Keri Z."/>
            <person name="LaButti K."/>
            <person name="Lipzen A."/>
            <person name="Lombard V."/>
            <person name="Magnuson J."/>
            <person name="Maillard F."/>
            <person name="Murat C."/>
            <person name="Nolan M."/>
            <person name="Ohm R.A."/>
            <person name="Pangilinan J."/>
            <person name="Pereira M.F."/>
            <person name="Perotto S."/>
            <person name="Peter M."/>
            <person name="Pfister S."/>
            <person name="Riley R."/>
            <person name="Sitrit Y."/>
            <person name="Stielow J.B."/>
            <person name="Szollosi G."/>
            <person name="Zifcakova L."/>
            <person name="Stursova M."/>
            <person name="Spatafora J.W."/>
            <person name="Tedersoo L."/>
            <person name="Vaario L.M."/>
            <person name="Yamada A."/>
            <person name="Yan M."/>
            <person name="Wang P."/>
            <person name="Xu J."/>
            <person name="Bruns T."/>
            <person name="Baldrian P."/>
            <person name="Vilgalys R."/>
            <person name="Dunand C."/>
            <person name="Henrissat B."/>
            <person name="Grigoriev I.V."/>
            <person name="Hibbett D."/>
            <person name="Nagy L.G."/>
            <person name="Martin F.M."/>
        </authorList>
    </citation>
    <scope>NUCLEOTIDE SEQUENCE</scope>
    <source>
        <strain evidence="1">P2</strain>
    </source>
</reference>